<feature type="transmembrane region" description="Helical" evidence="11">
    <location>
        <begin position="173"/>
        <end position="197"/>
    </location>
</feature>
<dbReference type="EMBL" id="JAVFWL010000004">
    <property type="protein sequence ID" value="KAK6752019.1"/>
    <property type="molecule type" value="Genomic_DNA"/>
</dbReference>
<dbReference type="Pfam" id="PF03083">
    <property type="entry name" value="MtN3_slv"/>
    <property type="match status" value="2"/>
</dbReference>
<keyword evidence="7" id="KW-0677">Repeat</keyword>
<feature type="transmembrane region" description="Helical" evidence="11">
    <location>
        <begin position="234"/>
        <end position="253"/>
    </location>
</feature>
<dbReference type="PANTHER" id="PTHR10791">
    <property type="entry name" value="RAG1-ACTIVATING PROTEIN 1"/>
    <property type="match status" value="1"/>
</dbReference>
<keyword evidence="4" id="KW-0813">Transport</keyword>
<evidence type="ECO:0000313" key="13">
    <source>
        <dbReference type="Proteomes" id="UP001303046"/>
    </source>
</evidence>
<reference evidence="12 13" key="1">
    <citation type="submission" date="2023-08" db="EMBL/GenBank/DDBJ databases">
        <title>A Necator americanus chromosomal reference genome.</title>
        <authorList>
            <person name="Ilik V."/>
            <person name="Petrzelkova K.J."/>
            <person name="Pardy F."/>
            <person name="Fuh T."/>
            <person name="Niatou-Singa F.S."/>
            <person name="Gouil Q."/>
            <person name="Baker L."/>
            <person name="Ritchie M.E."/>
            <person name="Jex A.R."/>
            <person name="Gazzola D."/>
            <person name="Li H."/>
            <person name="Toshio Fujiwara R."/>
            <person name="Zhan B."/>
            <person name="Aroian R.V."/>
            <person name="Pafco B."/>
            <person name="Schwarz E.M."/>
        </authorList>
    </citation>
    <scope>NUCLEOTIDE SEQUENCE [LARGE SCALE GENOMIC DNA]</scope>
    <source>
        <strain evidence="12 13">Aroian</strain>
        <tissue evidence="12">Whole animal</tissue>
    </source>
</reference>
<evidence type="ECO:0000256" key="2">
    <source>
        <dbReference type="ARBA" id="ARBA00007809"/>
    </source>
</evidence>
<evidence type="ECO:0000256" key="8">
    <source>
        <dbReference type="ARBA" id="ARBA00022989"/>
    </source>
</evidence>
<feature type="transmembrane region" description="Helical" evidence="11">
    <location>
        <begin position="93"/>
        <end position="112"/>
    </location>
</feature>
<dbReference type="InterPro" id="IPR047664">
    <property type="entry name" value="SWEET"/>
</dbReference>
<evidence type="ECO:0000256" key="7">
    <source>
        <dbReference type="ARBA" id="ARBA00022737"/>
    </source>
</evidence>
<feature type="compositionally biased region" description="Basic and acidic residues" evidence="10">
    <location>
        <begin position="309"/>
        <end position="326"/>
    </location>
</feature>
<keyword evidence="6 11" id="KW-0812">Transmembrane</keyword>
<name>A0ABR1DNK2_NECAM</name>
<evidence type="ECO:0000256" key="1">
    <source>
        <dbReference type="ARBA" id="ARBA00004127"/>
    </source>
</evidence>
<comment type="subcellular location">
    <subcellularLocation>
        <location evidence="1">Endomembrane system</location>
        <topology evidence="1">Multi-pass membrane protein</topology>
    </subcellularLocation>
</comment>
<dbReference type="PANTHER" id="PTHR10791:SF43">
    <property type="entry name" value="SUGAR TRANSPORTER SWEET-RELATED"/>
    <property type="match status" value="1"/>
</dbReference>
<evidence type="ECO:0000256" key="6">
    <source>
        <dbReference type="ARBA" id="ARBA00022692"/>
    </source>
</evidence>
<protein>
    <recommendedName>
        <fullName evidence="3">Sugar transporter SWEET1</fullName>
    </recommendedName>
</protein>
<evidence type="ECO:0000313" key="12">
    <source>
        <dbReference type="EMBL" id="KAK6752019.1"/>
    </source>
</evidence>
<feature type="transmembrane region" description="Helical" evidence="11">
    <location>
        <begin position="118"/>
        <end position="140"/>
    </location>
</feature>
<dbReference type="Gene3D" id="1.20.1280.290">
    <property type="match status" value="2"/>
</dbReference>
<feature type="transmembrane region" description="Helical" evidence="11">
    <location>
        <begin position="56"/>
        <end position="81"/>
    </location>
</feature>
<evidence type="ECO:0000256" key="5">
    <source>
        <dbReference type="ARBA" id="ARBA00022597"/>
    </source>
</evidence>
<accession>A0ABR1DNK2</accession>
<dbReference type="Proteomes" id="UP001303046">
    <property type="component" value="Unassembled WGS sequence"/>
</dbReference>
<keyword evidence="5" id="KW-0762">Sugar transport</keyword>
<evidence type="ECO:0000256" key="11">
    <source>
        <dbReference type="SAM" id="Phobius"/>
    </source>
</evidence>
<feature type="transmembrane region" description="Helical" evidence="11">
    <location>
        <begin position="147"/>
        <end position="167"/>
    </location>
</feature>
<dbReference type="InterPro" id="IPR004316">
    <property type="entry name" value="SWEET_rpt"/>
</dbReference>
<organism evidence="12 13">
    <name type="scientific">Necator americanus</name>
    <name type="common">Human hookworm</name>
    <dbReference type="NCBI Taxonomy" id="51031"/>
    <lineage>
        <taxon>Eukaryota</taxon>
        <taxon>Metazoa</taxon>
        <taxon>Ecdysozoa</taxon>
        <taxon>Nematoda</taxon>
        <taxon>Chromadorea</taxon>
        <taxon>Rhabditida</taxon>
        <taxon>Rhabditina</taxon>
        <taxon>Rhabditomorpha</taxon>
        <taxon>Strongyloidea</taxon>
        <taxon>Ancylostomatidae</taxon>
        <taxon>Bunostominae</taxon>
        <taxon>Necator</taxon>
    </lineage>
</organism>
<sequence>MKKKTREIITEKENKEKEENNVRIVCYVVICELHPRKNPRTFGSSISFRQNMDLQLFLQVLSCCAIVTTIALFLCGIPICIEIMRRKGTKDISGIPFLMGLLGGSFWLRYGFLKDDSTMIIVNLVSVSLFSIYCLFYLAFANPRCGFAAKLTLVLSMIGAMIVLVEYNANLNYLGLVCMTFNIMNFGSPLAGLGVVLRKRCCDTLPLPMCVANLLVSSQWFLYGNIVRDTYIMVPNGIGMALAVLQLSLFLIFPRKENGKSVVSHVAGLFITREEKDVEKGDVASTQTVSTGISLANGKTLIRKLSEALDKKSKRSENSDDVDRDRKFRQRTRSVPDILKFKSL</sequence>
<keyword evidence="13" id="KW-1185">Reference proteome</keyword>
<gene>
    <name evidence="12" type="primary">Necator_chrIV.g16737</name>
    <name evidence="12" type="ORF">RB195_003440</name>
</gene>
<comment type="similarity">
    <text evidence="2">Belongs to the SWEET sugar transporter family.</text>
</comment>
<evidence type="ECO:0000256" key="3">
    <source>
        <dbReference type="ARBA" id="ARBA00021741"/>
    </source>
</evidence>
<evidence type="ECO:0000256" key="4">
    <source>
        <dbReference type="ARBA" id="ARBA00022448"/>
    </source>
</evidence>
<evidence type="ECO:0000256" key="9">
    <source>
        <dbReference type="ARBA" id="ARBA00023136"/>
    </source>
</evidence>
<feature type="transmembrane region" description="Helical" evidence="11">
    <location>
        <begin position="204"/>
        <end position="222"/>
    </location>
</feature>
<comment type="caution">
    <text evidence="12">The sequence shown here is derived from an EMBL/GenBank/DDBJ whole genome shotgun (WGS) entry which is preliminary data.</text>
</comment>
<evidence type="ECO:0000256" key="10">
    <source>
        <dbReference type="SAM" id="MobiDB-lite"/>
    </source>
</evidence>
<proteinExistence type="inferred from homology"/>
<keyword evidence="8 11" id="KW-1133">Transmembrane helix</keyword>
<feature type="region of interest" description="Disordered" evidence="10">
    <location>
        <begin position="309"/>
        <end position="328"/>
    </location>
</feature>
<keyword evidence="9 11" id="KW-0472">Membrane</keyword>